<dbReference type="VEuPathDB" id="FungiDB:PV10_06064"/>
<keyword evidence="2" id="KW-1185">Reference proteome</keyword>
<dbReference type="AlphaFoldDB" id="A0A0D1WR19"/>
<dbReference type="HOGENOM" id="CLU_1704247_0_0_1"/>
<sequence length="154" mass="16975">MQVCDRVLGSWSNVVQGHIRLFRRGMSVMVYQVFPSARIMLALRLAFDMLKAADFPPAVRGLSTLLSRRTAISIAKELPHSNPFVGSLTALASWWSGSALRIFAILTPDTLQVEACSMTAGLAPWGIVEALQILPRTQASPRYESNIHLNVILK</sequence>
<dbReference type="Proteomes" id="UP000054302">
    <property type="component" value="Unassembled WGS sequence"/>
</dbReference>
<evidence type="ECO:0000313" key="1">
    <source>
        <dbReference type="EMBL" id="KIV91535.1"/>
    </source>
</evidence>
<dbReference type="EMBL" id="KN847523">
    <property type="protein sequence ID" value="KIV91535.1"/>
    <property type="molecule type" value="Genomic_DNA"/>
</dbReference>
<organism evidence="1 2">
    <name type="scientific">Exophiala mesophila</name>
    <name type="common">Black yeast-like fungus</name>
    <dbReference type="NCBI Taxonomy" id="212818"/>
    <lineage>
        <taxon>Eukaryota</taxon>
        <taxon>Fungi</taxon>
        <taxon>Dikarya</taxon>
        <taxon>Ascomycota</taxon>
        <taxon>Pezizomycotina</taxon>
        <taxon>Eurotiomycetes</taxon>
        <taxon>Chaetothyriomycetidae</taxon>
        <taxon>Chaetothyriales</taxon>
        <taxon>Herpotrichiellaceae</taxon>
        <taxon>Exophiala</taxon>
    </lineage>
</organism>
<protein>
    <submittedName>
        <fullName evidence="1">Uncharacterized protein</fullName>
    </submittedName>
</protein>
<reference evidence="1 2" key="1">
    <citation type="submission" date="2015-01" db="EMBL/GenBank/DDBJ databases">
        <title>The Genome Sequence of Exophiala mesophila CBS40295.</title>
        <authorList>
            <consortium name="The Broad Institute Genomics Platform"/>
            <person name="Cuomo C."/>
            <person name="de Hoog S."/>
            <person name="Gorbushina A."/>
            <person name="Stielow B."/>
            <person name="Teixiera M."/>
            <person name="Abouelleil A."/>
            <person name="Chapman S.B."/>
            <person name="Priest M."/>
            <person name="Young S.K."/>
            <person name="Wortman J."/>
            <person name="Nusbaum C."/>
            <person name="Birren B."/>
        </authorList>
    </citation>
    <scope>NUCLEOTIDE SEQUENCE [LARGE SCALE GENOMIC DNA]</scope>
    <source>
        <strain evidence="1 2">CBS 40295</strain>
    </source>
</reference>
<evidence type="ECO:0000313" key="2">
    <source>
        <dbReference type="Proteomes" id="UP000054302"/>
    </source>
</evidence>
<accession>A0A0D1WR19</accession>
<proteinExistence type="predicted"/>
<gene>
    <name evidence="1" type="ORF">PV10_06064</name>
</gene>
<name>A0A0D1WR19_EXOME</name>
<dbReference type="RefSeq" id="XP_016223109.1">
    <property type="nucleotide sequence ID" value="XM_016370816.1"/>
</dbReference>
<dbReference type="GeneID" id="27323909"/>